<dbReference type="Pfam" id="PF20046">
    <property type="entry name" value="DUF6448"/>
    <property type="match status" value="1"/>
</dbReference>
<dbReference type="AlphaFoldDB" id="A0A6I6JX96"/>
<dbReference type="RefSeq" id="WP_158868887.1">
    <property type="nucleotide sequence ID" value="NZ_CP046401.1"/>
</dbReference>
<sequence>MRTTEMYLRTKVPTSILKTRKTGLQTILSLVFVSLFMIFGSLPASAHCDSYDGPTIKDAAKALETNNVNLVLKWITAEQEKEIISLFNKTYALKSGDKEVYAIVEKHFFETLVRLHRETEGAPYTGLKPAGTTKKIIQLSDQTLENKDIDEFLGKLNNHIGKVIREKYEKVAALDKVKNDSPEKGREYVEAYVDYTHTIEAIHDIVEQGAGHLAHKH</sequence>
<gene>
    <name evidence="1" type="ORF">GM418_19350</name>
</gene>
<accession>A0A6I6JX96</accession>
<organism evidence="1 2">
    <name type="scientific">Maribellus comscasis</name>
    <dbReference type="NCBI Taxonomy" id="2681766"/>
    <lineage>
        <taxon>Bacteria</taxon>
        <taxon>Pseudomonadati</taxon>
        <taxon>Bacteroidota</taxon>
        <taxon>Bacteroidia</taxon>
        <taxon>Marinilabiliales</taxon>
        <taxon>Prolixibacteraceae</taxon>
        <taxon>Maribellus</taxon>
    </lineage>
</organism>
<dbReference type="Proteomes" id="UP000428260">
    <property type="component" value="Chromosome"/>
</dbReference>
<evidence type="ECO:0000313" key="2">
    <source>
        <dbReference type="Proteomes" id="UP000428260"/>
    </source>
</evidence>
<dbReference type="EMBL" id="CP046401">
    <property type="protein sequence ID" value="QGY45748.1"/>
    <property type="molecule type" value="Genomic_DNA"/>
</dbReference>
<proteinExistence type="predicted"/>
<keyword evidence="2" id="KW-1185">Reference proteome</keyword>
<evidence type="ECO:0000313" key="1">
    <source>
        <dbReference type="EMBL" id="QGY45748.1"/>
    </source>
</evidence>
<dbReference type="InterPro" id="IPR045613">
    <property type="entry name" value="DUF6448"/>
</dbReference>
<reference evidence="1 2" key="1">
    <citation type="submission" date="2019-11" db="EMBL/GenBank/DDBJ databases">
        <authorList>
            <person name="Zheng R.K."/>
            <person name="Sun C.M."/>
        </authorList>
    </citation>
    <scope>NUCLEOTIDE SEQUENCE [LARGE SCALE GENOMIC DNA]</scope>
    <source>
        <strain evidence="1 2">WC007</strain>
    </source>
</reference>
<protein>
    <submittedName>
        <fullName evidence="1">Uncharacterized protein</fullName>
    </submittedName>
</protein>
<dbReference type="KEGG" id="mcos:GM418_19350"/>
<name>A0A6I6JX96_9BACT</name>